<dbReference type="EMBL" id="CAKXAJ010025292">
    <property type="protein sequence ID" value="CAH2237828.1"/>
    <property type="molecule type" value="Genomic_DNA"/>
</dbReference>
<proteinExistence type="predicted"/>
<evidence type="ECO:0000313" key="1">
    <source>
        <dbReference type="EMBL" id="CAH2237828.1"/>
    </source>
</evidence>
<gene>
    <name evidence="1" type="primary">jg4404</name>
    <name evidence="1" type="ORF">PAEG_LOCUS14998</name>
</gene>
<dbReference type="AlphaFoldDB" id="A0A8S4RNI6"/>
<comment type="caution">
    <text evidence="1">The sequence shown here is derived from an EMBL/GenBank/DDBJ whole genome shotgun (WGS) entry which is preliminary data.</text>
</comment>
<organism evidence="1 2">
    <name type="scientific">Pararge aegeria aegeria</name>
    <dbReference type="NCBI Taxonomy" id="348720"/>
    <lineage>
        <taxon>Eukaryota</taxon>
        <taxon>Metazoa</taxon>
        <taxon>Ecdysozoa</taxon>
        <taxon>Arthropoda</taxon>
        <taxon>Hexapoda</taxon>
        <taxon>Insecta</taxon>
        <taxon>Pterygota</taxon>
        <taxon>Neoptera</taxon>
        <taxon>Endopterygota</taxon>
        <taxon>Lepidoptera</taxon>
        <taxon>Glossata</taxon>
        <taxon>Ditrysia</taxon>
        <taxon>Papilionoidea</taxon>
        <taxon>Nymphalidae</taxon>
        <taxon>Satyrinae</taxon>
        <taxon>Satyrini</taxon>
        <taxon>Parargina</taxon>
        <taxon>Pararge</taxon>
    </lineage>
</organism>
<dbReference type="Proteomes" id="UP000838756">
    <property type="component" value="Unassembled WGS sequence"/>
</dbReference>
<protein>
    <submittedName>
        <fullName evidence="1">Jg4404 protein</fullName>
    </submittedName>
</protein>
<name>A0A8S4RNI6_9NEOP</name>
<evidence type="ECO:0000313" key="2">
    <source>
        <dbReference type="Proteomes" id="UP000838756"/>
    </source>
</evidence>
<accession>A0A8S4RNI6</accession>
<dbReference type="OrthoDB" id="6930490at2759"/>
<keyword evidence="2" id="KW-1185">Reference proteome</keyword>
<sequence>MAENDDERLLEHANEASVTQKHKAIVDTESVCQLLSYTELENNHDCSTNCYRAIAYRYQPIQNNKCLILFILTLYKEFRTLGFSAVSVPKNTEEHTVTLADDSRRALKGALKG</sequence>
<reference evidence="1" key="1">
    <citation type="submission" date="2022-03" db="EMBL/GenBank/DDBJ databases">
        <authorList>
            <person name="Lindestad O."/>
        </authorList>
    </citation>
    <scope>NUCLEOTIDE SEQUENCE</scope>
</reference>